<proteinExistence type="predicted"/>
<reference evidence="2 3" key="1">
    <citation type="submission" date="2016-03" db="EMBL/GenBank/DDBJ databases">
        <authorList>
            <consortium name="Pathogen Informatics"/>
        </authorList>
    </citation>
    <scope>NUCLEOTIDE SEQUENCE [LARGE SCALE GENOMIC DNA]</scope>
    <source>
        <strain evidence="2 3">NCTC13364</strain>
    </source>
</reference>
<dbReference type="RefSeq" id="WP_082887161.1">
    <property type="nucleotide sequence ID" value="NZ_FKBS01000014.1"/>
</dbReference>
<organism evidence="2 3">
    <name type="scientific">Bordetella ansorpii</name>
    <dbReference type="NCBI Taxonomy" id="288768"/>
    <lineage>
        <taxon>Bacteria</taxon>
        <taxon>Pseudomonadati</taxon>
        <taxon>Pseudomonadota</taxon>
        <taxon>Betaproteobacteria</taxon>
        <taxon>Burkholderiales</taxon>
        <taxon>Alcaligenaceae</taxon>
        <taxon>Bordetella</taxon>
    </lineage>
</organism>
<evidence type="ECO:0000313" key="3">
    <source>
        <dbReference type="Proteomes" id="UP000077037"/>
    </source>
</evidence>
<sequence>MTDLHTASSPAASPDVIDTLAGLASTDYAWQVRQARPAVIQATQACDDLIFSAALSGGLSVAERLDAARAVALANALDGLARHYADRLNAQGEPVQTTGTSARSQAIAHFSASVASNPLSADREALAALRNHGLTVPEIVMLAQLVGYVAYQGRLLAGVRALAELGPAGEATGLGPAGGISDSFVHPANLPAPGQALDINGYTSRTLDWKAWIPVVDPQTATPEQNAILDASHPKARSSDFYLLLAHQPEVLAQRSAAFNAIMYSSGGLARAERELATAAVSRVNGCVYCLSVHAQRFEQLAKRNDVIAQLFADPATAGTNARERAIIQFTTVLTQQPAQTGAADLQALRQAGLSDTEILDALHASALFAWANRLMLNLGEAVYPQAA</sequence>
<name>A0A157NN56_9BORD</name>
<dbReference type="EMBL" id="FKBS01000014">
    <property type="protein sequence ID" value="SAI22119.1"/>
    <property type="molecule type" value="Genomic_DNA"/>
</dbReference>
<dbReference type="SUPFAM" id="SSF69118">
    <property type="entry name" value="AhpD-like"/>
    <property type="match status" value="2"/>
</dbReference>
<dbReference type="NCBIfam" id="TIGR00778">
    <property type="entry name" value="ahpD_dom"/>
    <property type="match status" value="1"/>
</dbReference>
<dbReference type="InterPro" id="IPR010195">
    <property type="entry name" value="Uncharacterised_peroxidase-rel"/>
</dbReference>
<dbReference type="InterPro" id="IPR029032">
    <property type="entry name" value="AhpD-like"/>
</dbReference>
<dbReference type="AlphaFoldDB" id="A0A157NN56"/>
<dbReference type="PANTHER" id="PTHR35446:SF2">
    <property type="entry name" value="CARBOXYMUCONOLACTONE DECARBOXYLASE-LIKE DOMAIN-CONTAINING PROTEIN"/>
    <property type="match status" value="1"/>
</dbReference>
<dbReference type="GO" id="GO:0051920">
    <property type="term" value="F:peroxiredoxin activity"/>
    <property type="evidence" value="ECO:0007669"/>
    <property type="project" value="InterPro"/>
</dbReference>
<dbReference type="NCBIfam" id="TIGR01926">
    <property type="entry name" value="peroxid_rel"/>
    <property type="match status" value="1"/>
</dbReference>
<feature type="domain" description="Carboxymuconolactone decarboxylase-like" evidence="1">
    <location>
        <begin position="249"/>
        <end position="331"/>
    </location>
</feature>
<evidence type="ECO:0000313" key="2">
    <source>
        <dbReference type="EMBL" id="SAI22119.1"/>
    </source>
</evidence>
<dbReference type="InterPro" id="IPR003779">
    <property type="entry name" value="CMD-like"/>
</dbReference>
<gene>
    <name evidence="2" type="ORF">SAMEA1982600_01770</name>
</gene>
<evidence type="ECO:0000259" key="1">
    <source>
        <dbReference type="Pfam" id="PF02627"/>
    </source>
</evidence>
<dbReference type="Gene3D" id="1.20.1290.10">
    <property type="entry name" value="AhpD-like"/>
    <property type="match status" value="2"/>
</dbReference>
<dbReference type="Pfam" id="PF02627">
    <property type="entry name" value="CMD"/>
    <property type="match status" value="1"/>
</dbReference>
<dbReference type="PANTHER" id="PTHR35446">
    <property type="entry name" value="SI:CH211-175M2.5"/>
    <property type="match status" value="1"/>
</dbReference>
<protein>
    <submittedName>
        <fullName evidence="2">Uncharacterized protein conserved in bacteria</fullName>
    </submittedName>
</protein>
<accession>A0A157NN56</accession>
<dbReference type="OrthoDB" id="3667834at2"/>
<dbReference type="Proteomes" id="UP000077037">
    <property type="component" value="Unassembled WGS sequence"/>
</dbReference>
<dbReference type="InterPro" id="IPR004675">
    <property type="entry name" value="AhpD_core"/>
</dbReference>